<dbReference type="Pfam" id="PF12833">
    <property type="entry name" value="HTH_18"/>
    <property type="match status" value="1"/>
</dbReference>
<dbReference type="InterPro" id="IPR014710">
    <property type="entry name" value="RmlC-like_jellyroll"/>
</dbReference>
<dbReference type="InterPro" id="IPR050204">
    <property type="entry name" value="AraC_XylS_family_regulators"/>
</dbReference>
<accession>A0A1H4NDN0</accession>
<evidence type="ECO:0000256" key="1">
    <source>
        <dbReference type="ARBA" id="ARBA00023015"/>
    </source>
</evidence>
<evidence type="ECO:0000313" key="5">
    <source>
        <dbReference type="EMBL" id="SEB93277.1"/>
    </source>
</evidence>
<dbReference type="PROSITE" id="PS01124">
    <property type="entry name" value="HTH_ARAC_FAMILY_2"/>
    <property type="match status" value="1"/>
</dbReference>
<protein>
    <submittedName>
        <fullName evidence="5">AraC-type DNA-binding protein</fullName>
    </submittedName>
</protein>
<dbReference type="AlphaFoldDB" id="A0A1H4NDN0"/>
<dbReference type="OrthoDB" id="2559672at2"/>
<dbReference type="Pfam" id="PF02311">
    <property type="entry name" value="AraC_binding"/>
    <property type="match status" value="1"/>
</dbReference>
<dbReference type="SUPFAM" id="SSF51215">
    <property type="entry name" value="Regulatory protein AraC"/>
    <property type="match status" value="1"/>
</dbReference>
<dbReference type="PANTHER" id="PTHR46796:SF2">
    <property type="entry name" value="TRANSCRIPTIONAL REGULATORY PROTEIN"/>
    <property type="match status" value="1"/>
</dbReference>
<dbReference type="InterPro" id="IPR037923">
    <property type="entry name" value="HTH-like"/>
</dbReference>
<keyword evidence="6" id="KW-1185">Reference proteome</keyword>
<name>A0A1H4NDN0_9MICO</name>
<dbReference type="InterPro" id="IPR009057">
    <property type="entry name" value="Homeodomain-like_sf"/>
</dbReference>
<keyword evidence="3" id="KW-0804">Transcription</keyword>
<dbReference type="Gene3D" id="1.10.10.60">
    <property type="entry name" value="Homeodomain-like"/>
    <property type="match status" value="1"/>
</dbReference>
<reference evidence="6" key="1">
    <citation type="submission" date="2016-10" db="EMBL/GenBank/DDBJ databases">
        <authorList>
            <person name="Varghese N."/>
            <person name="Submissions S."/>
        </authorList>
    </citation>
    <scope>NUCLEOTIDE SEQUENCE [LARGE SCALE GENOMIC DNA]</scope>
    <source>
        <strain evidence="6">DSM 16089</strain>
    </source>
</reference>
<keyword evidence="2 5" id="KW-0238">DNA-binding</keyword>
<sequence>MPDSLRAWHPPVPSVREVYRAAFDHAYPPHAHDGWAVMLVDDGAVSYDLGRASHIAAPGAVTILPPGISHDGRSAVDGTIYRKRVVSLDSEWLPERMAGLSVSRPTVRSVAAVSAAKRIHSALAEPGDLLAAEHWTLAVRQLILLHLGTGERRVEDAPLSRRVRSLLDERFTESFTIAEVATELGVHPSHLARSFSQTYGLAPHQYVLSRRVDLARRRLLEGAAPASAAAEAGFFDQAHLTRHFRRILGTTPRAFVSQ</sequence>
<evidence type="ECO:0000256" key="2">
    <source>
        <dbReference type="ARBA" id="ARBA00023125"/>
    </source>
</evidence>
<evidence type="ECO:0000313" key="6">
    <source>
        <dbReference type="Proteomes" id="UP000183750"/>
    </source>
</evidence>
<proteinExistence type="predicted"/>
<evidence type="ECO:0000259" key="4">
    <source>
        <dbReference type="PROSITE" id="PS01124"/>
    </source>
</evidence>
<dbReference type="SUPFAM" id="SSF46689">
    <property type="entry name" value="Homeodomain-like"/>
    <property type="match status" value="2"/>
</dbReference>
<feature type="domain" description="HTH araC/xylS-type" evidence="4">
    <location>
        <begin position="161"/>
        <end position="258"/>
    </location>
</feature>
<dbReference type="Gene3D" id="2.60.120.10">
    <property type="entry name" value="Jelly Rolls"/>
    <property type="match status" value="1"/>
</dbReference>
<dbReference type="EMBL" id="FNSQ01000005">
    <property type="protein sequence ID" value="SEB93277.1"/>
    <property type="molecule type" value="Genomic_DNA"/>
</dbReference>
<keyword evidence="1" id="KW-0805">Transcription regulation</keyword>
<evidence type="ECO:0000256" key="3">
    <source>
        <dbReference type="ARBA" id="ARBA00023163"/>
    </source>
</evidence>
<gene>
    <name evidence="5" type="ORF">SAMN04489807_2442</name>
</gene>
<dbReference type="GO" id="GO:0003700">
    <property type="term" value="F:DNA-binding transcription factor activity"/>
    <property type="evidence" value="ECO:0007669"/>
    <property type="project" value="InterPro"/>
</dbReference>
<dbReference type="PANTHER" id="PTHR46796">
    <property type="entry name" value="HTH-TYPE TRANSCRIPTIONAL ACTIVATOR RHAS-RELATED"/>
    <property type="match status" value="1"/>
</dbReference>
<dbReference type="Proteomes" id="UP000183750">
    <property type="component" value="Unassembled WGS sequence"/>
</dbReference>
<dbReference type="InterPro" id="IPR018060">
    <property type="entry name" value="HTH_AraC"/>
</dbReference>
<dbReference type="SMART" id="SM00342">
    <property type="entry name" value="HTH_ARAC"/>
    <property type="match status" value="1"/>
</dbReference>
<organism evidence="5 6">
    <name type="scientific">Microbacterium hydrocarbonoxydans</name>
    <dbReference type="NCBI Taxonomy" id="273678"/>
    <lineage>
        <taxon>Bacteria</taxon>
        <taxon>Bacillati</taxon>
        <taxon>Actinomycetota</taxon>
        <taxon>Actinomycetes</taxon>
        <taxon>Micrococcales</taxon>
        <taxon>Microbacteriaceae</taxon>
        <taxon>Microbacterium</taxon>
    </lineage>
</organism>
<dbReference type="InterPro" id="IPR003313">
    <property type="entry name" value="AraC-bd"/>
</dbReference>
<dbReference type="GO" id="GO:0043565">
    <property type="term" value="F:sequence-specific DNA binding"/>
    <property type="evidence" value="ECO:0007669"/>
    <property type="project" value="InterPro"/>
</dbReference>
<dbReference type="RefSeq" id="WP_060926532.1">
    <property type="nucleotide sequence ID" value="NZ_FNSQ01000005.1"/>
</dbReference>